<dbReference type="EMBL" id="OU898281">
    <property type="protein sequence ID" value="CAG9836271.1"/>
    <property type="molecule type" value="Genomic_DNA"/>
</dbReference>
<dbReference type="Proteomes" id="UP001153709">
    <property type="component" value="Chromosome 6"/>
</dbReference>
<keyword evidence="2" id="KW-1185">Reference proteome</keyword>
<gene>
    <name evidence="1" type="ORF">DIABBA_LOCUS9369</name>
</gene>
<sequence length="115" mass="13375">MFILCGMCPKEGHNYSIRELLLSSLHDRRCQADLCFLFKVINGYVQDPELLSLISFNVNTRRTRNTEIFNIPFHSTNYGQNEPITRILRTANEHSNNLELFGISTAAFKKSFERF</sequence>
<dbReference type="AlphaFoldDB" id="A0A9N9T5T5"/>
<accession>A0A9N9T5T5</accession>
<evidence type="ECO:0000313" key="1">
    <source>
        <dbReference type="EMBL" id="CAG9836271.1"/>
    </source>
</evidence>
<protein>
    <submittedName>
        <fullName evidence="1">Uncharacterized protein</fullName>
    </submittedName>
</protein>
<name>A0A9N9T5T5_DIABA</name>
<dbReference type="OrthoDB" id="6777438at2759"/>
<evidence type="ECO:0000313" key="2">
    <source>
        <dbReference type="Proteomes" id="UP001153709"/>
    </source>
</evidence>
<proteinExistence type="predicted"/>
<organism evidence="1 2">
    <name type="scientific">Diabrotica balteata</name>
    <name type="common">Banded cucumber beetle</name>
    <dbReference type="NCBI Taxonomy" id="107213"/>
    <lineage>
        <taxon>Eukaryota</taxon>
        <taxon>Metazoa</taxon>
        <taxon>Ecdysozoa</taxon>
        <taxon>Arthropoda</taxon>
        <taxon>Hexapoda</taxon>
        <taxon>Insecta</taxon>
        <taxon>Pterygota</taxon>
        <taxon>Neoptera</taxon>
        <taxon>Endopterygota</taxon>
        <taxon>Coleoptera</taxon>
        <taxon>Polyphaga</taxon>
        <taxon>Cucujiformia</taxon>
        <taxon>Chrysomeloidea</taxon>
        <taxon>Chrysomelidae</taxon>
        <taxon>Galerucinae</taxon>
        <taxon>Diabroticina</taxon>
        <taxon>Diabroticites</taxon>
        <taxon>Diabrotica</taxon>
    </lineage>
</organism>
<reference evidence="1" key="1">
    <citation type="submission" date="2022-01" db="EMBL/GenBank/DDBJ databases">
        <authorList>
            <person name="King R."/>
        </authorList>
    </citation>
    <scope>NUCLEOTIDE SEQUENCE</scope>
</reference>